<reference evidence="1 2" key="1">
    <citation type="submission" date="2016-07" db="EMBL/GenBank/DDBJ databases">
        <title>Pervasive Adenine N6-methylation of Active Genes in Fungi.</title>
        <authorList>
            <consortium name="DOE Joint Genome Institute"/>
            <person name="Mondo S.J."/>
            <person name="Dannebaum R.O."/>
            <person name="Kuo R.C."/>
            <person name="Labutti K."/>
            <person name="Haridas S."/>
            <person name="Kuo A."/>
            <person name="Salamov A."/>
            <person name="Ahrendt S.R."/>
            <person name="Lipzen A."/>
            <person name="Sullivan W."/>
            <person name="Andreopoulos W.B."/>
            <person name="Clum A."/>
            <person name="Lindquist E."/>
            <person name="Daum C."/>
            <person name="Ramamoorthy G.K."/>
            <person name="Gryganskyi A."/>
            <person name="Culley D."/>
            <person name="Magnuson J.K."/>
            <person name="James T.Y."/>
            <person name="O'Malley M.A."/>
            <person name="Stajich J.E."/>
            <person name="Spatafora J.W."/>
            <person name="Visel A."/>
            <person name="Grigoriev I.V."/>
        </authorList>
    </citation>
    <scope>NUCLEOTIDE SEQUENCE [LARGE SCALE GENOMIC DNA]</scope>
    <source>
        <strain evidence="1 2">PL171</strain>
    </source>
</reference>
<protein>
    <submittedName>
        <fullName evidence="1">Uncharacterized protein</fullName>
    </submittedName>
</protein>
<organism evidence="1 2">
    <name type="scientific">Catenaria anguillulae PL171</name>
    <dbReference type="NCBI Taxonomy" id="765915"/>
    <lineage>
        <taxon>Eukaryota</taxon>
        <taxon>Fungi</taxon>
        <taxon>Fungi incertae sedis</taxon>
        <taxon>Blastocladiomycota</taxon>
        <taxon>Blastocladiomycetes</taxon>
        <taxon>Blastocladiales</taxon>
        <taxon>Catenariaceae</taxon>
        <taxon>Catenaria</taxon>
    </lineage>
</organism>
<name>A0A1Y2HJN3_9FUNG</name>
<keyword evidence="2" id="KW-1185">Reference proteome</keyword>
<gene>
    <name evidence="1" type="ORF">BCR44DRAFT_1435801</name>
</gene>
<comment type="caution">
    <text evidence="1">The sequence shown here is derived from an EMBL/GenBank/DDBJ whole genome shotgun (WGS) entry which is preliminary data.</text>
</comment>
<evidence type="ECO:0000313" key="1">
    <source>
        <dbReference type="EMBL" id="ORZ34785.1"/>
    </source>
</evidence>
<proteinExistence type="predicted"/>
<evidence type="ECO:0000313" key="2">
    <source>
        <dbReference type="Proteomes" id="UP000193411"/>
    </source>
</evidence>
<accession>A0A1Y2HJN3</accession>
<dbReference type="AlphaFoldDB" id="A0A1Y2HJN3"/>
<dbReference type="EMBL" id="MCFL01000026">
    <property type="protein sequence ID" value="ORZ34785.1"/>
    <property type="molecule type" value="Genomic_DNA"/>
</dbReference>
<sequence>MVWRLRYASSSARPAMAAACWWADWFHGLTDVAMRRTFDCRQGRLRAKIRWIEYDAVALGQCVETFVVADALALGVERLVMCPRTWALNLDRLAKRPLGAGVIPSASANPRRVDGRECIGFPIRGPTWTTQVSLVYGFDCFTVGGSTNVIACCGSRDR</sequence>
<dbReference type="Proteomes" id="UP000193411">
    <property type="component" value="Unassembled WGS sequence"/>
</dbReference>